<gene>
    <name evidence="3" type="ORF">BJ986_000445</name>
</gene>
<feature type="coiled-coil region" evidence="1">
    <location>
        <begin position="161"/>
        <end position="188"/>
    </location>
</feature>
<dbReference type="SUPFAM" id="SSF101473">
    <property type="entry name" value="DhaL-like"/>
    <property type="match status" value="1"/>
</dbReference>
<dbReference type="AlphaFoldDB" id="A0A852WA88"/>
<dbReference type="PANTHER" id="PTHR33434:SF4">
    <property type="entry name" value="PHOSPHATASE PROTEIN"/>
    <property type="match status" value="1"/>
</dbReference>
<reference evidence="3 4" key="1">
    <citation type="submission" date="2020-07" db="EMBL/GenBank/DDBJ databases">
        <title>Sequencing the genomes of 1000 actinobacteria strains.</title>
        <authorList>
            <person name="Klenk H.-P."/>
        </authorList>
    </citation>
    <scope>NUCLEOTIDE SEQUENCE [LARGE SCALE GENOMIC DNA]</scope>
    <source>
        <strain evidence="3 4">DSM 23987</strain>
    </source>
</reference>
<keyword evidence="4" id="KW-1185">Reference proteome</keyword>
<protein>
    <recommendedName>
        <fullName evidence="2">DhaL domain-containing protein</fullName>
    </recommendedName>
</protein>
<proteinExistence type="predicted"/>
<evidence type="ECO:0000313" key="3">
    <source>
        <dbReference type="EMBL" id="NYG05958.1"/>
    </source>
</evidence>
<comment type="caution">
    <text evidence="3">The sequence shown here is derived from an EMBL/GenBank/DDBJ whole genome shotgun (WGS) entry which is preliminary data.</text>
</comment>
<dbReference type="Proteomes" id="UP000573599">
    <property type="component" value="Unassembled WGS sequence"/>
</dbReference>
<dbReference type="SMART" id="SM01121">
    <property type="entry name" value="Dak1_2"/>
    <property type="match status" value="1"/>
</dbReference>
<sequence length="566" mass="57214">MLEALSAVDARRWAVLTRAAFAARRAEIDALNVFPVPDGDTGTNLYLSLDAALDAVRTEHEKAGLLGAASLEQECTAMARSLLLTARGNSGVILSQLVRGFAEAIAASGQDFADAATIADGLERASERAYASVTRPAEGTILTVARAAATAGAAAVDRGLAAVAEDALDAATEALKDTTAQLPALERAGVVDAGAAGYLLLLEALARVVHQDGTHVGERMEVFADDSMRRRDDWSQAGGVVAPMGATGGSPTGEGDLVMGGPAYEVMYLLRDSDDERVGVLRDTLDALGDSLLVVGGPDLWNVHVHVDDVGAAVEAGIDAGRPYRVRVTHFAQGGGADQAGRSKPAASVSVVACAAGPGLAQVLAEAGAQVVESGPGRRASAGQLLDAARAAHALEVIVLPNDGDTVMAAEAAASAAEQEGIALHVVRSRTAVQGLAALAVFDPTASGSRNASQMSHAAAATRHGAVAIASRQALTSAGPCEPGDVLGAVAGDVVIVGADLEEVAIDVVGRLLSSGGEMVTVIGGADAPPGLVESLGARIEAGHRDVEVSLIEGGQPHYPLLLGVE</sequence>
<dbReference type="InterPro" id="IPR048394">
    <property type="entry name" value="FakA-like_M"/>
</dbReference>
<evidence type="ECO:0000313" key="4">
    <source>
        <dbReference type="Proteomes" id="UP000573599"/>
    </source>
</evidence>
<dbReference type="NCBIfam" id="TIGR03599">
    <property type="entry name" value="YloV"/>
    <property type="match status" value="1"/>
</dbReference>
<dbReference type="InterPro" id="IPR019986">
    <property type="entry name" value="YloV-like"/>
</dbReference>
<dbReference type="InterPro" id="IPR050270">
    <property type="entry name" value="DegV_domain_contain"/>
</dbReference>
<dbReference type="SMART" id="SM01120">
    <property type="entry name" value="Dak2"/>
    <property type="match status" value="1"/>
</dbReference>
<accession>A0A852WA88</accession>
<organism evidence="3 4">
    <name type="scientific">Pedococcus badiiscoriae</name>
    <dbReference type="NCBI Taxonomy" id="642776"/>
    <lineage>
        <taxon>Bacteria</taxon>
        <taxon>Bacillati</taxon>
        <taxon>Actinomycetota</taxon>
        <taxon>Actinomycetes</taxon>
        <taxon>Micrococcales</taxon>
        <taxon>Intrasporangiaceae</taxon>
        <taxon>Pedococcus</taxon>
    </lineage>
</organism>
<keyword evidence="1" id="KW-0175">Coiled coil</keyword>
<dbReference type="GO" id="GO:0004371">
    <property type="term" value="F:glycerone kinase activity"/>
    <property type="evidence" value="ECO:0007669"/>
    <property type="project" value="InterPro"/>
</dbReference>
<dbReference type="InterPro" id="IPR036117">
    <property type="entry name" value="DhaL_dom_sf"/>
</dbReference>
<dbReference type="Pfam" id="PF13684">
    <property type="entry name" value="FakA-like_C"/>
    <property type="match status" value="1"/>
</dbReference>
<dbReference type="Gene3D" id="1.25.40.340">
    <property type="match status" value="1"/>
</dbReference>
<dbReference type="RefSeq" id="WP_179420512.1">
    <property type="nucleotide sequence ID" value="NZ_JACCAB010000001.1"/>
</dbReference>
<feature type="domain" description="DhaL" evidence="2">
    <location>
        <begin position="8"/>
        <end position="207"/>
    </location>
</feature>
<evidence type="ECO:0000256" key="1">
    <source>
        <dbReference type="SAM" id="Coils"/>
    </source>
</evidence>
<dbReference type="InterPro" id="IPR004007">
    <property type="entry name" value="DhaL_dom"/>
</dbReference>
<dbReference type="EMBL" id="JACCAB010000001">
    <property type="protein sequence ID" value="NYG05958.1"/>
    <property type="molecule type" value="Genomic_DNA"/>
</dbReference>
<dbReference type="GO" id="GO:0006071">
    <property type="term" value="P:glycerol metabolic process"/>
    <property type="evidence" value="ECO:0007669"/>
    <property type="project" value="InterPro"/>
</dbReference>
<name>A0A852WA88_9MICO</name>
<dbReference type="PROSITE" id="PS51480">
    <property type="entry name" value="DHAL"/>
    <property type="match status" value="1"/>
</dbReference>
<dbReference type="InterPro" id="IPR033470">
    <property type="entry name" value="FakA-like_C"/>
</dbReference>
<dbReference type="Pfam" id="PF02734">
    <property type="entry name" value="Dak2"/>
    <property type="match status" value="1"/>
</dbReference>
<dbReference type="PANTHER" id="PTHR33434">
    <property type="entry name" value="DEGV DOMAIN-CONTAINING PROTEIN DR_1986-RELATED"/>
    <property type="match status" value="1"/>
</dbReference>
<evidence type="ECO:0000259" key="2">
    <source>
        <dbReference type="PROSITE" id="PS51480"/>
    </source>
</evidence>
<dbReference type="Pfam" id="PF21645">
    <property type="entry name" value="FakA-like_M"/>
    <property type="match status" value="1"/>
</dbReference>